<reference evidence="2 3" key="1">
    <citation type="submission" date="2023-07" db="EMBL/GenBank/DDBJ databases">
        <title>Sequencing the genomes of 1000 actinobacteria strains.</title>
        <authorList>
            <person name="Klenk H.-P."/>
        </authorList>
    </citation>
    <scope>NUCLEOTIDE SEQUENCE [LARGE SCALE GENOMIC DNA]</scope>
    <source>
        <strain evidence="2 3">DSM 14555</strain>
    </source>
</reference>
<organism evidence="2 3">
    <name type="scientific">Arthrobacter russicus</name>
    <dbReference type="NCBI Taxonomy" id="172040"/>
    <lineage>
        <taxon>Bacteria</taxon>
        <taxon>Bacillati</taxon>
        <taxon>Actinomycetota</taxon>
        <taxon>Actinomycetes</taxon>
        <taxon>Micrococcales</taxon>
        <taxon>Micrococcaceae</taxon>
        <taxon>Arthrobacter</taxon>
    </lineage>
</organism>
<protein>
    <submittedName>
        <fullName evidence="2">Uncharacterized protein</fullName>
    </submittedName>
</protein>
<evidence type="ECO:0000313" key="2">
    <source>
        <dbReference type="EMBL" id="MDR6268924.1"/>
    </source>
</evidence>
<accession>A0ABU1J921</accession>
<evidence type="ECO:0000313" key="3">
    <source>
        <dbReference type="Proteomes" id="UP001185069"/>
    </source>
</evidence>
<proteinExistence type="predicted"/>
<keyword evidence="3" id="KW-1185">Reference proteome</keyword>
<gene>
    <name evidence="2" type="ORF">JOE69_001162</name>
</gene>
<feature type="region of interest" description="Disordered" evidence="1">
    <location>
        <begin position="1"/>
        <end position="21"/>
    </location>
</feature>
<dbReference type="RefSeq" id="WP_309796864.1">
    <property type="nucleotide sequence ID" value="NZ_BAAAHY010000013.1"/>
</dbReference>
<evidence type="ECO:0000256" key="1">
    <source>
        <dbReference type="SAM" id="MobiDB-lite"/>
    </source>
</evidence>
<name>A0ABU1J921_9MICC</name>
<dbReference type="Proteomes" id="UP001185069">
    <property type="component" value="Unassembled WGS sequence"/>
</dbReference>
<comment type="caution">
    <text evidence="2">The sequence shown here is derived from an EMBL/GenBank/DDBJ whole genome shotgun (WGS) entry which is preliminary data.</text>
</comment>
<sequence length="478" mass="49033">MAVMTRTNRASNPSATSSTNYAVVPGTSGAAGLSNQSGAGAFGAGFNRATWTTATTAASGGISYTQTLLSPNVQYSHMVWVRSSKAQTLQLSGQYQNSSGSNVGSVFTSSAASVAAGVWTVFAVNGATSGAAVDRVVLSVGAVSGGSNWAVGDTLDIDGVLIEAAPVAGAFFDGSFVSAANVVYAWAGSANASNSTATTYQPVVAAVAKADAPCPRVEVTVTDLAPLNQVVNVWRTSDGRRQAVRGARGRTMVAADFVIDYEAPLNRSLTYEVEVTAGVNALAVVTPATVIVSSQYWWIQDPLVPSSAMALAVTKGDSSRPVLTAAAVRTLEYAASVSVLPVLGSAEPVALMGTRSIAGNVDFSMFTQAASATTALRNLIKQTPLLLVRPNGARNDGIPGVAYFASGKPVEHPVTVAFGGSLTSWQLTGDLVAAPTMNVLVPVWTYGTVQALWATYQQAQTTLGGKTYLDVLKSPSGV</sequence>
<dbReference type="EMBL" id="JAVDQF010000001">
    <property type="protein sequence ID" value="MDR6268924.1"/>
    <property type="molecule type" value="Genomic_DNA"/>
</dbReference>